<proteinExistence type="inferred from homology"/>
<feature type="domain" description="STAS" evidence="3">
    <location>
        <begin position="18"/>
        <end position="109"/>
    </location>
</feature>
<evidence type="ECO:0000313" key="5">
    <source>
        <dbReference type="Proteomes" id="UP000483018"/>
    </source>
</evidence>
<dbReference type="RefSeq" id="WP_158741150.1">
    <property type="nucleotide sequence ID" value="NZ_JAFBEP010000001.1"/>
</dbReference>
<reference evidence="4 5" key="1">
    <citation type="submission" date="2019-12" db="EMBL/GenBank/DDBJ databases">
        <title>Defluviitalea raffinosedens, isolated from a biogas fermenter, genome sequencing and characterization.</title>
        <authorList>
            <person name="Rettenmaier R."/>
            <person name="Schneider M."/>
            <person name="Neuhaus K."/>
            <person name="Liebl W."/>
            <person name="Zverlov V."/>
        </authorList>
    </citation>
    <scope>NUCLEOTIDE SEQUENCE [LARGE SCALE GENOMIC DNA]</scope>
    <source>
        <strain evidence="4 5">249c-K6</strain>
    </source>
</reference>
<dbReference type="Gene3D" id="3.30.750.24">
    <property type="entry name" value="STAS domain"/>
    <property type="match status" value="1"/>
</dbReference>
<dbReference type="PROSITE" id="PS50801">
    <property type="entry name" value="STAS"/>
    <property type="match status" value="1"/>
</dbReference>
<dbReference type="OrthoDB" id="9793697at2"/>
<dbReference type="PANTHER" id="PTHR33495">
    <property type="entry name" value="ANTI-SIGMA FACTOR ANTAGONIST TM_1081-RELATED-RELATED"/>
    <property type="match status" value="1"/>
</dbReference>
<dbReference type="InterPro" id="IPR003658">
    <property type="entry name" value="Anti-sigma_ant"/>
</dbReference>
<gene>
    <name evidence="4" type="ORF">GND95_10680</name>
</gene>
<dbReference type="InterPro" id="IPR002645">
    <property type="entry name" value="STAS_dom"/>
</dbReference>
<dbReference type="AlphaFoldDB" id="A0A7C8LH54"/>
<keyword evidence="5" id="KW-1185">Reference proteome</keyword>
<dbReference type="PANTHER" id="PTHR33495:SF2">
    <property type="entry name" value="ANTI-SIGMA FACTOR ANTAGONIST TM_1081-RELATED"/>
    <property type="match status" value="1"/>
</dbReference>
<dbReference type="EMBL" id="WSLF01000010">
    <property type="protein sequence ID" value="KAE9632976.1"/>
    <property type="molecule type" value="Genomic_DNA"/>
</dbReference>
<dbReference type="InterPro" id="IPR036513">
    <property type="entry name" value="STAS_dom_sf"/>
</dbReference>
<dbReference type="NCBIfam" id="TIGR00377">
    <property type="entry name" value="ant_ant_sig"/>
    <property type="match status" value="1"/>
</dbReference>
<evidence type="ECO:0000259" key="3">
    <source>
        <dbReference type="PROSITE" id="PS50801"/>
    </source>
</evidence>
<organism evidence="4 5">
    <name type="scientific">Defluviitalea raffinosedens</name>
    <dbReference type="NCBI Taxonomy" id="1450156"/>
    <lineage>
        <taxon>Bacteria</taxon>
        <taxon>Bacillati</taxon>
        <taxon>Bacillota</taxon>
        <taxon>Clostridia</taxon>
        <taxon>Lachnospirales</taxon>
        <taxon>Defluviitaleaceae</taxon>
        <taxon>Defluviitalea</taxon>
    </lineage>
</organism>
<dbReference type="CDD" id="cd07043">
    <property type="entry name" value="STAS_anti-anti-sigma_factors"/>
    <property type="match status" value="1"/>
</dbReference>
<comment type="similarity">
    <text evidence="1 2">Belongs to the anti-sigma-factor antagonist family.</text>
</comment>
<dbReference type="Pfam" id="PF01740">
    <property type="entry name" value="STAS"/>
    <property type="match status" value="1"/>
</dbReference>
<sequence length="109" mass="12506">MDFKITHKLNESDHQWHISIEGEIDIYNSEQLKGKLYELLEEKQADLYIDCSNLEYIDSTGLGSLVSVLKKVKQFNGNIHLSQLKPNVAKIFKITDLNKVFMIEGAAHE</sequence>
<evidence type="ECO:0000256" key="1">
    <source>
        <dbReference type="ARBA" id="ARBA00009013"/>
    </source>
</evidence>
<dbReference type="Proteomes" id="UP000483018">
    <property type="component" value="Unassembled WGS sequence"/>
</dbReference>
<comment type="caution">
    <text evidence="4">The sequence shown here is derived from an EMBL/GenBank/DDBJ whole genome shotgun (WGS) entry which is preliminary data.</text>
</comment>
<accession>A0A7C8LH54</accession>
<evidence type="ECO:0000313" key="4">
    <source>
        <dbReference type="EMBL" id="KAE9632976.1"/>
    </source>
</evidence>
<protein>
    <recommendedName>
        <fullName evidence="2">Anti-sigma factor antagonist</fullName>
    </recommendedName>
</protein>
<dbReference type="GO" id="GO:0043856">
    <property type="term" value="F:anti-sigma factor antagonist activity"/>
    <property type="evidence" value="ECO:0007669"/>
    <property type="project" value="InterPro"/>
</dbReference>
<evidence type="ECO:0000256" key="2">
    <source>
        <dbReference type="RuleBase" id="RU003749"/>
    </source>
</evidence>
<name>A0A7C8LH54_9FIRM</name>
<dbReference type="SUPFAM" id="SSF52091">
    <property type="entry name" value="SpoIIaa-like"/>
    <property type="match status" value="1"/>
</dbReference>